<dbReference type="HOGENOM" id="CLU_162618_0_0_11"/>
<dbReference type="KEGG" id="mrh:MycrhN_3367"/>
<organism evidence="3 4">
    <name type="scientific">Mycolicibacterium rhodesiae (strain NBB3)</name>
    <name type="common">Mycobacterium rhodesiae</name>
    <dbReference type="NCBI Taxonomy" id="710685"/>
    <lineage>
        <taxon>Bacteria</taxon>
        <taxon>Bacillati</taxon>
        <taxon>Actinomycetota</taxon>
        <taxon>Actinomycetes</taxon>
        <taxon>Mycobacteriales</taxon>
        <taxon>Mycobacteriaceae</taxon>
        <taxon>Mycolicibacterium</taxon>
    </lineage>
</organism>
<evidence type="ECO:0000256" key="2">
    <source>
        <dbReference type="SAM" id="SignalP"/>
    </source>
</evidence>
<dbReference type="AlphaFoldDB" id="G8RQ06"/>
<feature type="chain" id="PRO_5003515823" evidence="2">
    <location>
        <begin position="23"/>
        <end position="99"/>
    </location>
</feature>
<feature type="signal peptide" evidence="2">
    <location>
        <begin position="1"/>
        <end position="22"/>
    </location>
</feature>
<dbReference type="STRING" id="710685.MycrhN_3367"/>
<gene>
    <name evidence="3" type="ordered locus">MycrhN_3367</name>
</gene>
<keyword evidence="4" id="KW-1185">Reference proteome</keyword>
<dbReference type="OrthoDB" id="4641835at2"/>
<keyword evidence="2" id="KW-0732">Signal</keyword>
<sequence>MTFGLASVLMPVGVMFASPAVADCTSSGAATVCAQGDVRGGSGPVSGPVYPSYCADPWYCDDDWDMDIYLNPRPPVGINPNPPGGIDIGRPGRPGGGRR</sequence>
<reference evidence="3 4" key="1">
    <citation type="submission" date="2011-12" db="EMBL/GenBank/DDBJ databases">
        <title>Complete sequence of Mycobacterium rhodesiae NBB3.</title>
        <authorList>
            <consortium name="US DOE Joint Genome Institute"/>
            <person name="Lucas S."/>
            <person name="Han J."/>
            <person name="Lapidus A."/>
            <person name="Cheng J.-F."/>
            <person name="Goodwin L."/>
            <person name="Pitluck S."/>
            <person name="Peters L."/>
            <person name="Mikhailova N."/>
            <person name="Gu W."/>
            <person name="Detter J.C."/>
            <person name="Han C."/>
            <person name="Tapia R."/>
            <person name="Land M."/>
            <person name="Hauser L."/>
            <person name="Kyrpides N."/>
            <person name="Ivanova N."/>
            <person name="Pagani I."/>
            <person name="Mattes T."/>
            <person name="Holmes A."/>
            <person name="Rutledge P."/>
            <person name="Paulsen I."/>
            <person name="Coleman N."/>
            <person name="Woyke T."/>
        </authorList>
    </citation>
    <scope>NUCLEOTIDE SEQUENCE [LARGE SCALE GENOMIC DNA]</scope>
    <source>
        <strain evidence="3 4">NBB3</strain>
    </source>
</reference>
<accession>G8RQ06</accession>
<evidence type="ECO:0000313" key="3">
    <source>
        <dbReference type="EMBL" id="AEV73890.1"/>
    </source>
</evidence>
<protein>
    <submittedName>
        <fullName evidence="3">Uncharacterized protein</fullName>
    </submittedName>
</protein>
<dbReference type="EMBL" id="CP003169">
    <property type="protein sequence ID" value="AEV73890.1"/>
    <property type="molecule type" value="Genomic_DNA"/>
</dbReference>
<dbReference type="PATRIC" id="fig|710685.3.peg.3374"/>
<dbReference type="RefSeq" id="WP_014211646.1">
    <property type="nucleotide sequence ID" value="NC_016604.1"/>
</dbReference>
<name>G8RQ06_MYCRN</name>
<evidence type="ECO:0000313" key="4">
    <source>
        <dbReference type="Proteomes" id="UP000005442"/>
    </source>
</evidence>
<proteinExistence type="predicted"/>
<feature type="region of interest" description="Disordered" evidence="1">
    <location>
        <begin position="75"/>
        <end position="99"/>
    </location>
</feature>
<evidence type="ECO:0000256" key="1">
    <source>
        <dbReference type="SAM" id="MobiDB-lite"/>
    </source>
</evidence>
<dbReference type="Proteomes" id="UP000005442">
    <property type="component" value="Chromosome"/>
</dbReference>
<dbReference type="eggNOG" id="ENOG5032GJ8">
    <property type="taxonomic scope" value="Bacteria"/>
</dbReference>